<evidence type="ECO:0000313" key="6">
    <source>
        <dbReference type="EMBL" id="GHC67102.1"/>
    </source>
</evidence>
<keyword evidence="4" id="KW-0677">Repeat</keyword>
<dbReference type="AlphaFoldDB" id="A0A918TY95"/>
<dbReference type="RefSeq" id="WP_189413519.1">
    <property type="nucleotide sequence ID" value="NZ_BMYJ01000015.1"/>
</dbReference>
<dbReference type="Pfam" id="PF00353">
    <property type="entry name" value="HemolysinCabind"/>
    <property type="match status" value="3"/>
</dbReference>
<keyword evidence="3" id="KW-0732">Signal</keyword>
<reference evidence="6" key="2">
    <citation type="submission" date="2020-09" db="EMBL/GenBank/DDBJ databases">
        <authorList>
            <person name="Sun Q."/>
            <person name="Kim S."/>
        </authorList>
    </citation>
    <scope>NUCLEOTIDE SEQUENCE</scope>
    <source>
        <strain evidence="6">KCTC 23310</strain>
    </source>
</reference>
<name>A0A918TY95_9RHOB</name>
<dbReference type="Proteomes" id="UP000638981">
    <property type="component" value="Unassembled WGS sequence"/>
</dbReference>
<sequence length="802" mass="85275">MTVYNKIFTLSQLTEGTDIRSINDSSYFSTAMNAVTLGDVNGDGFLDFAFSSRSRQQGQDETYSKLHVIFGTQDGVPSDVDLNNIDESEGFTITISNPASTIGLSIRSIGDYNEDGFDDFMFSTSIYGNDPFGNGNSYLGNKIVIFYGGDEIPNLMDFNNLPEEYAEYGSGYSFGGHTSGGADFNGDSNIDTVSSSYRLGIFEPEKRAFVNLGDQSYEFIVPKKRHGNFEANFVGDVNGDGRADIAVSSPSIRDVGMRSVSIFFGVSQGETPETNAANLNGTNGFTIQLPSNGALINVSTRSAGDFNGDGIGDLIITAGYASRGNDSDGYNESSRDVFVVFGTNDPSRSDIDLSELDTWEGFQIVPYYDVGKALSVGDFNGDGLDDIAFESRMNPDMPTPVTVLYGTTRILPDYLDLATLNPNEGFSVQFKPNKPFLGLLSGAGDTNGDGNDDIFFQTADGVKLLLGRPSNVGIEGDNYLEGTSAAELIDGEAGHDTILGFAGNDLLTGGIGNDILDGGTGIDTLQGGDGDDVYVIDHENDTLFDSGGRDQLRSDVLSIALWQWTGIEDARLSGFLDLVLAGDDADNSLWGNSGANSLYGNNGSDQIFGGDGADTIVGGAGADALFGGAGNDVIYVDSRSDTVRGGDGDNIMASDNISIDLNSDNFDVFHAALFGTRKLNLTGNNGGNALYGNDARNVIRGGGGVDGLYGNGGSDTLIGGNGIDFFVLDTGYGQDRVKDFKATGRAHDRVDVRDIKSIKNFADLQKNHLRQIGDDVVVVAGKDRLILENTDIDNLTQSHFLI</sequence>
<dbReference type="InterPro" id="IPR050557">
    <property type="entry name" value="RTX_toxin/Mannuronan_C5-epim"/>
</dbReference>
<dbReference type="PRINTS" id="PR00313">
    <property type="entry name" value="CABNDNGRPT"/>
</dbReference>
<evidence type="ECO:0000313" key="7">
    <source>
        <dbReference type="Proteomes" id="UP000638981"/>
    </source>
</evidence>
<gene>
    <name evidence="6" type="ORF">GCM10007315_35120</name>
</gene>
<dbReference type="GO" id="GO:0005509">
    <property type="term" value="F:calcium ion binding"/>
    <property type="evidence" value="ECO:0007669"/>
    <property type="project" value="InterPro"/>
</dbReference>
<evidence type="ECO:0000256" key="1">
    <source>
        <dbReference type="ARBA" id="ARBA00004613"/>
    </source>
</evidence>
<dbReference type="Pfam" id="PF01839">
    <property type="entry name" value="FG-GAP"/>
    <property type="match status" value="2"/>
</dbReference>
<comment type="caution">
    <text evidence="6">The sequence shown here is derived from an EMBL/GenBank/DDBJ whole genome shotgun (WGS) entry which is preliminary data.</text>
</comment>
<dbReference type="InterPro" id="IPR011049">
    <property type="entry name" value="Serralysin-like_metalloprot_C"/>
</dbReference>
<dbReference type="SUPFAM" id="SSF69318">
    <property type="entry name" value="Integrin alpha N-terminal domain"/>
    <property type="match status" value="2"/>
</dbReference>
<evidence type="ECO:0000256" key="3">
    <source>
        <dbReference type="ARBA" id="ARBA00022729"/>
    </source>
</evidence>
<dbReference type="InterPro" id="IPR028994">
    <property type="entry name" value="Integrin_alpha_N"/>
</dbReference>
<evidence type="ECO:0000256" key="2">
    <source>
        <dbReference type="ARBA" id="ARBA00022525"/>
    </source>
</evidence>
<dbReference type="InterPro" id="IPR018511">
    <property type="entry name" value="Hemolysin-typ_Ca-bd_CS"/>
</dbReference>
<dbReference type="GO" id="GO:0005576">
    <property type="term" value="C:extracellular region"/>
    <property type="evidence" value="ECO:0007669"/>
    <property type="project" value="UniProtKB-SubCell"/>
</dbReference>
<dbReference type="Gene3D" id="2.150.10.10">
    <property type="entry name" value="Serralysin-like metalloprotease, C-terminal"/>
    <property type="match status" value="3"/>
</dbReference>
<protein>
    <recommendedName>
        <fullName evidence="8">Calcium-binding protein</fullName>
    </recommendedName>
</protein>
<dbReference type="PANTHER" id="PTHR38340:SF1">
    <property type="entry name" value="S-LAYER PROTEIN"/>
    <property type="match status" value="1"/>
</dbReference>
<dbReference type="InterPro" id="IPR013519">
    <property type="entry name" value="Int_alpha_beta-p"/>
</dbReference>
<accession>A0A918TY95</accession>
<dbReference type="InterPro" id="IPR001343">
    <property type="entry name" value="Hemolysn_Ca-bd"/>
</dbReference>
<dbReference type="EMBL" id="BMYJ01000015">
    <property type="protein sequence ID" value="GHC67102.1"/>
    <property type="molecule type" value="Genomic_DNA"/>
</dbReference>
<keyword evidence="2" id="KW-0964">Secreted</keyword>
<evidence type="ECO:0000256" key="4">
    <source>
        <dbReference type="ARBA" id="ARBA00022737"/>
    </source>
</evidence>
<dbReference type="Gene3D" id="2.130.10.130">
    <property type="entry name" value="Integrin alpha, N-terminal"/>
    <property type="match status" value="3"/>
</dbReference>
<proteinExistence type="predicted"/>
<keyword evidence="7" id="KW-1185">Reference proteome</keyword>
<keyword evidence="5" id="KW-0325">Glycoprotein</keyword>
<evidence type="ECO:0008006" key="8">
    <source>
        <dbReference type="Google" id="ProtNLM"/>
    </source>
</evidence>
<dbReference type="PROSITE" id="PS00330">
    <property type="entry name" value="HEMOLYSIN_CALCIUM"/>
    <property type="match status" value="6"/>
</dbReference>
<dbReference type="InterPro" id="IPR013517">
    <property type="entry name" value="FG-GAP"/>
</dbReference>
<dbReference type="SMART" id="SM00191">
    <property type="entry name" value="Int_alpha"/>
    <property type="match status" value="4"/>
</dbReference>
<organism evidence="6 7">
    <name type="scientific">Neogemmobacter tilapiae</name>
    <dbReference type="NCBI Taxonomy" id="875041"/>
    <lineage>
        <taxon>Bacteria</taxon>
        <taxon>Pseudomonadati</taxon>
        <taxon>Pseudomonadota</taxon>
        <taxon>Alphaproteobacteria</taxon>
        <taxon>Rhodobacterales</taxon>
        <taxon>Paracoccaceae</taxon>
        <taxon>Neogemmobacter</taxon>
    </lineage>
</organism>
<dbReference type="SUPFAM" id="SSF51120">
    <property type="entry name" value="beta-Roll"/>
    <property type="match status" value="2"/>
</dbReference>
<evidence type="ECO:0000256" key="5">
    <source>
        <dbReference type="ARBA" id="ARBA00023180"/>
    </source>
</evidence>
<dbReference type="PANTHER" id="PTHR38340">
    <property type="entry name" value="S-LAYER PROTEIN"/>
    <property type="match status" value="1"/>
</dbReference>
<reference evidence="6" key="1">
    <citation type="journal article" date="2014" name="Int. J. Syst. Evol. Microbiol.">
        <title>Complete genome sequence of Corynebacterium casei LMG S-19264T (=DSM 44701T), isolated from a smear-ripened cheese.</title>
        <authorList>
            <consortium name="US DOE Joint Genome Institute (JGI-PGF)"/>
            <person name="Walter F."/>
            <person name="Albersmeier A."/>
            <person name="Kalinowski J."/>
            <person name="Ruckert C."/>
        </authorList>
    </citation>
    <scope>NUCLEOTIDE SEQUENCE</scope>
    <source>
        <strain evidence="6">KCTC 23310</strain>
    </source>
</reference>
<comment type="subcellular location">
    <subcellularLocation>
        <location evidence="1">Secreted</location>
    </subcellularLocation>
</comment>